<gene>
    <name evidence="2" type="ORF">PoB_003758300</name>
</gene>
<evidence type="ECO:0000313" key="2">
    <source>
        <dbReference type="EMBL" id="GFO11078.1"/>
    </source>
</evidence>
<accession>A0AAV4AUK6</accession>
<feature type="compositionally biased region" description="Basic and acidic residues" evidence="1">
    <location>
        <begin position="1"/>
        <end position="28"/>
    </location>
</feature>
<reference evidence="2 3" key="1">
    <citation type="journal article" date="2021" name="Elife">
        <title>Chloroplast acquisition without the gene transfer in kleptoplastic sea slugs, Plakobranchus ocellatus.</title>
        <authorList>
            <person name="Maeda T."/>
            <person name="Takahashi S."/>
            <person name="Yoshida T."/>
            <person name="Shimamura S."/>
            <person name="Takaki Y."/>
            <person name="Nagai Y."/>
            <person name="Toyoda A."/>
            <person name="Suzuki Y."/>
            <person name="Arimoto A."/>
            <person name="Ishii H."/>
            <person name="Satoh N."/>
            <person name="Nishiyama T."/>
            <person name="Hasebe M."/>
            <person name="Maruyama T."/>
            <person name="Minagawa J."/>
            <person name="Obokata J."/>
            <person name="Shigenobu S."/>
        </authorList>
    </citation>
    <scope>NUCLEOTIDE SEQUENCE [LARGE SCALE GENOMIC DNA]</scope>
</reference>
<sequence>MTEYRQHQERYSRMTECRRHQEHTHDRVSATPRTIQSYDRVSTTLRTIHDMIEYLNDTKTTPLTEYFNELENHAWDQEIF</sequence>
<name>A0AAV4AUK6_9GAST</name>
<comment type="caution">
    <text evidence="2">The sequence shown here is derived from an EMBL/GenBank/DDBJ whole genome shotgun (WGS) entry which is preliminary data.</text>
</comment>
<dbReference type="Proteomes" id="UP000735302">
    <property type="component" value="Unassembled WGS sequence"/>
</dbReference>
<protein>
    <submittedName>
        <fullName evidence="2">Uncharacterized protein</fullName>
    </submittedName>
</protein>
<dbReference type="AlphaFoldDB" id="A0AAV4AUK6"/>
<feature type="region of interest" description="Disordered" evidence="1">
    <location>
        <begin position="1"/>
        <end position="30"/>
    </location>
</feature>
<dbReference type="EMBL" id="BLXT01004219">
    <property type="protein sequence ID" value="GFO11078.1"/>
    <property type="molecule type" value="Genomic_DNA"/>
</dbReference>
<evidence type="ECO:0000313" key="3">
    <source>
        <dbReference type="Proteomes" id="UP000735302"/>
    </source>
</evidence>
<organism evidence="2 3">
    <name type="scientific">Plakobranchus ocellatus</name>
    <dbReference type="NCBI Taxonomy" id="259542"/>
    <lineage>
        <taxon>Eukaryota</taxon>
        <taxon>Metazoa</taxon>
        <taxon>Spiralia</taxon>
        <taxon>Lophotrochozoa</taxon>
        <taxon>Mollusca</taxon>
        <taxon>Gastropoda</taxon>
        <taxon>Heterobranchia</taxon>
        <taxon>Euthyneura</taxon>
        <taxon>Panpulmonata</taxon>
        <taxon>Sacoglossa</taxon>
        <taxon>Placobranchoidea</taxon>
        <taxon>Plakobranchidae</taxon>
        <taxon>Plakobranchus</taxon>
    </lineage>
</organism>
<evidence type="ECO:0000256" key="1">
    <source>
        <dbReference type="SAM" id="MobiDB-lite"/>
    </source>
</evidence>
<keyword evidence="3" id="KW-1185">Reference proteome</keyword>
<proteinExistence type="predicted"/>